<evidence type="ECO:0000256" key="5">
    <source>
        <dbReference type="ARBA" id="ARBA00023040"/>
    </source>
</evidence>
<feature type="domain" description="G-protein coupled receptors family 1 profile" evidence="11">
    <location>
        <begin position="28"/>
        <end position="283"/>
    </location>
</feature>
<gene>
    <name evidence="12" type="primary">gcr042</name>
</gene>
<dbReference type="InterPro" id="IPR017452">
    <property type="entry name" value="GPCR_Rhodpsn_7TM"/>
</dbReference>
<dbReference type="EMBL" id="KX018858">
    <property type="protein sequence ID" value="ANO39019.1"/>
    <property type="molecule type" value="mRNA"/>
</dbReference>
<dbReference type="PANTHER" id="PTHR24230">
    <property type="entry name" value="G-PROTEIN COUPLED RECEPTOR"/>
    <property type="match status" value="1"/>
</dbReference>
<dbReference type="SUPFAM" id="SSF81321">
    <property type="entry name" value="Family A G protein-coupled receptor-like"/>
    <property type="match status" value="1"/>
</dbReference>
<dbReference type="GO" id="GO:0007218">
    <property type="term" value="P:neuropeptide signaling pathway"/>
    <property type="evidence" value="ECO:0007669"/>
    <property type="project" value="TreeGrafter"/>
</dbReference>
<evidence type="ECO:0000256" key="8">
    <source>
        <dbReference type="ARBA" id="ARBA00023224"/>
    </source>
</evidence>
<evidence type="ECO:0000259" key="11">
    <source>
        <dbReference type="PROSITE" id="PS50262"/>
    </source>
</evidence>
<reference evidence="12" key="1">
    <citation type="journal article" date="2016" name="PLoS Biol.">
        <title>GPCRs Direct Germline Development and Somatic Gonad Function in Planarians.</title>
        <authorList>
            <person name="Saberi A."/>
            <person name="Jamal A."/>
            <person name="Beets I."/>
            <person name="Schoofs L."/>
            <person name="Newmark P.A."/>
        </authorList>
    </citation>
    <scope>NUCLEOTIDE SEQUENCE</scope>
</reference>
<organism evidence="12">
    <name type="scientific">Schmidtea mediterranea</name>
    <name type="common">Freshwater planarian flatworm</name>
    <dbReference type="NCBI Taxonomy" id="79327"/>
    <lineage>
        <taxon>Eukaryota</taxon>
        <taxon>Metazoa</taxon>
        <taxon>Spiralia</taxon>
        <taxon>Lophotrochozoa</taxon>
        <taxon>Platyhelminthes</taxon>
        <taxon>Rhabditophora</taxon>
        <taxon>Seriata</taxon>
        <taxon>Tricladida</taxon>
        <taxon>Continenticola</taxon>
        <taxon>Geoplanoidea</taxon>
        <taxon>Dugesiidae</taxon>
        <taxon>Schmidtea</taxon>
    </lineage>
</organism>
<keyword evidence="3 9" id="KW-0812">Transmembrane</keyword>
<dbReference type="GO" id="GO:0005886">
    <property type="term" value="C:plasma membrane"/>
    <property type="evidence" value="ECO:0007669"/>
    <property type="project" value="UniProtKB-SubCell"/>
</dbReference>
<feature type="transmembrane region" description="Helical" evidence="10">
    <location>
        <begin position="13"/>
        <end position="35"/>
    </location>
</feature>
<dbReference type="PROSITE" id="PS00237">
    <property type="entry name" value="G_PROTEIN_RECEP_F1_1"/>
    <property type="match status" value="1"/>
</dbReference>
<dbReference type="GO" id="GO:0008528">
    <property type="term" value="F:G protein-coupled peptide receptor activity"/>
    <property type="evidence" value="ECO:0007669"/>
    <property type="project" value="TreeGrafter"/>
</dbReference>
<feature type="transmembrane region" description="Helical" evidence="10">
    <location>
        <begin position="256"/>
        <end position="273"/>
    </location>
</feature>
<evidence type="ECO:0000256" key="10">
    <source>
        <dbReference type="SAM" id="Phobius"/>
    </source>
</evidence>
<accession>A0A193KUG7</accession>
<evidence type="ECO:0000256" key="1">
    <source>
        <dbReference type="ARBA" id="ARBA00004651"/>
    </source>
</evidence>
<dbReference type="PANTHER" id="PTHR24230:SF75">
    <property type="entry name" value="RELAXIN FAMILY PEPTIDE RECEPTOR 3"/>
    <property type="match status" value="1"/>
</dbReference>
<dbReference type="PROSITE" id="PS50262">
    <property type="entry name" value="G_PROTEIN_RECEP_F1_2"/>
    <property type="match status" value="1"/>
</dbReference>
<keyword evidence="7 9" id="KW-0675">Receptor</keyword>
<sequence>MNISTPYIIIQQFLAWCDIFLIVLGIIGNSLIIIVSLKQKIREFTKFLIMTEAIWDFFDIIIEGVRYFLLSFYEIEIRNLNLTTCKLYTFLLNYFSDVSVWGLMVLSTERYLLLKYPTNFTLRNLTKKHAVIFTVLLLLLSFVKNFVQLLSVLNETRMLCTIYSEKGQKINSYVDFVLNILVPFIWVAIFTLGSIMLIRTQNGKLSKTVLNCNLKDPSRHVLRMIFIISIYRFTSSIPLTALQIMVNTGYLYQKDINIPLIILMHNISTMLLLSNNSIKFYLFYHVSPFYQITISELMRSNCKKIKTFIPSFN</sequence>
<name>A0A193KUG7_SCHMD</name>
<dbReference type="AlphaFoldDB" id="A0A193KUG7"/>
<evidence type="ECO:0000256" key="4">
    <source>
        <dbReference type="ARBA" id="ARBA00022989"/>
    </source>
</evidence>
<evidence type="ECO:0000256" key="6">
    <source>
        <dbReference type="ARBA" id="ARBA00023136"/>
    </source>
</evidence>
<dbReference type="PRINTS" id="PR00237">
    <property type="entry name" value="GPCRRHODOPSN"/>
</dbReference>
<comment type="subcellular location">
    <subcellularLocation>
        <location evidence="1">Cell membrane</location>
        <topology evidence="1">Multi-pass membrane protein</topology>
    </subcellularLocation>
</comment>
<keyword evidence="8 9" id="KW-0807">Transducer</keyword>
<keyword evidence="6 10" id="KW-0472">Membrane</keyword>
<feature type="transmembrane region" description="Helical" evidence="10">
    <location>
        <begin position="176"/>
        <end position="200"/>
    </location>
</feature>
<feature type="transmembrane region" description="Helical" evidence="10">
    <location>
        <begin position="129"/>
        <end position="147"/>
    </location>
</feature>
<evidence type="ECO:0000256" key="3">
    <source>
        <dbReference type="ARBA" id="ARBA00022692"/>
    </source>
</evidence>
<protein>
    <submittedName>
        <fullName evidence="12">GCR042</fullName>
    </submittedName>
</protein>
<evidence type="ECO:0000256" key="7">
    <source>
        <dbReference type="ARBA" id="ARBA00023170"/>
    </source>
</evidence>
<evidence type="ECO:0000256" key="2">
    <source>
        <dbReference type="ARBA" id="ARBA00022475"/>
    </source>
</evidence>
<keyword evidence="2" id="KW-1003">Cell membrane</keyword>
<comment type="similarity">
    <text evidence="9">Belongs to the G-protein coupled receptor 1 family.</text>
</comment>
<keyword evidence="4 10" id="KW-1133">Transmembrane helix</keyword>
<proteinExistence type="evidence at transcript level"/>
<evidence type="ECO:0000313" key="12">
    <source>
        <dbReference type="EMBL" id="ANO39019.1"/>
    </source>
</evidence>
<keyword evidence="5 9" id="KW-0297">G-protein coupled receptor</keyword>
<feature type="transmembrane region" description="Helical" evidence="10">
    <location>
        <begin position="221"/>
        <end position="244"/>
    </location>
</feature>
<dbReference type="Gene3D" id="1.20.1070.10">
    <property type="entry name" value="Rhodopsin 7-helix transmembrane proteins"/>
    <property type="match status" value="1"/>
</dbReference>
<dbReference type="OrthoDB" id="9983318at2759"/>
<evidence type="ECO:0000256" key="9">
    <source>
        <dbReference type="RuleBase" id="RU000688"/>
    </source>
</evidence>
<dbReference type="InterPro" id="IPR000276">
    <property type="entry name" value="GPCR_Rhodpsn"/>
</dbReference>
<dbReference type="Pfam" id="PF00001">
    <property type="entry name" value="7tm_1"/>
    <property type="match status" value="1"/>
</dbReference>